<keyword evidence="2" id="KW-1185">Reference proteome</keyword>
<organism evidence="1 2">
    <name type="scientific">Armillaria gallica</name>
    <name type="common">Bulbous honey fungus</name>
    <name type="synonym">Armillaria bulbosa</name>
    <dbReference type="NCBI Taxonomy" id="47427"/>
    <lineage>
        <taxon>Eukaryota</taxon>
        <taxon>Fungi</taxon>
        <taxon>Dikarya</taxon>
        <taxon>Basidiomycota</taxon>
        <taxon>Agaricomycotina</taxon>
        <taxon>Agaricomycetes</taxon>
        <taxon>Agaricomycetidae</taxon>
        <taxon>Agaricales</taxon>
        <taxon>Marasmiineae</taxon>
        <taxon>Physalacriaceae</taxon>
        <taxon>Armillaria</taxon>
    </lineage>
</organism>
<dbReference type="AlphaFoldDB" id="A0A2H3DT05"/>
<accession>A0A2H3DT05</accession>
<dbReference type="EMBL" id="KZ293665">
    <property type="protein sequence ID" value="PBK90566.1"/>
    <property type="molecule type" value="Genomic_DNA"/>
</dbReference>
<dbReference type="Proteomes" id="UP000217790">
    <property type="component" value="Unassembled WGS sequence"/>
</dbReference>
<evidence type="ECO:0000313" key="2">
    <source>
        <dbReference type="Proteomes" id="UP000217790"/>
    </source>
</evidence>
<dbReference type="InParanoid" id="A0A2H3DT05"/>
<reference evidence="2" key="1">
    <citation type="journal article" date="2017" name="Nat. Ecol. Evol.">
        <title>Genome expansion and lineage-specific genetic innovations in the forest pathogenic fungi Armillaria.</title>
        <authorList>
            <person name="Sipos G."/>
            <person name="Prasanna A.N."/>
            <person name="Walter M.C."/>
            <person name="O'Connor E."/>
            <person name="Balint B."/>
            <person name="Krizsan K."/>
            <person name="Kiss B."/>
            <person name="Hess J."/>
            <person name="Varga T."/>
            <person name="Slot J."/>
            <person name="Riley R."/>
            <person name="Boka B."/>
            <person name="Rigling D."/>
            <person name="Barry K."/>
            <person name="Lee J."/>
            <person name="Mihaltcheva S."/>
            <person name="LaButti K."/>
            <person name="Lipzen A."/>
            <person name="Waldron R."/>
            <person name="Moloney N.M."/>
            <person name="Sperisen C."/>
            <person name="Kredics L."/>
            <person name="Vagvoelgyi C."/>
            <person name="Patrignani A."/>
            <person name="Fitzpatrick D."/>
            <person name="Nagy I."/>
            <person name="Doyle S."/>
            <person name="Anderson J.B."/>
            <person name="Grigoriev I.V."/>
            <person name="Gueldener U."/>
            <person name="Muensterkoetter M."/>
            <person name="Nagy L.G."/>
        </authorList>
    </citation>
    <scope>NUCLEOTIDE SEQUENCE [LARGE SCALE GENOMIC DNA]</scope>
    <source>
        <strain evidence="2">Ar21-2</strain>
    </source>
</reference>
<proteinExistence type="predicted"/>
<gene>
    <name evidence="1" type="ORF">ARMGADRAFT_1082822</name>
</gene>
<sequence>MDSSADISDIHRTWIIVDPVDRVCVPTFVINGRADMAEDFVFEHIHSIGVMVQHPLSLYS</sequence>
<protein>
    <submittedName>
        <fullName evidence="1">Uncharacterized protein</fullName>
    </submittedName>
</protein>
<evidence type="ECO:0000313" key="1">
    <source>
        <dbReference type="EMBL" id="PBK90566.1"/>
    </source>
</evidence>
<dbReference type="OrthoDB" id="190201at2759"/>
<name>A0A2H3DT05_ARMGA</name>